<name>A0AAV5ARU4_9AGAM</name>
<evidence type="ECO:0000313" key="2">
    <source>
        <dbReference type="EMBL" id="GJJ15403.1"/>
    </source>
</evidence>
<dbReference type="EMBL" id="BPWL01000011">
    <property type="protein sequence ID" value="GJJ15403.1"/>
    <property type="molecule type" value="Genomic_DNA"/>
</dbReference>
<comment type="caution">
    <text evidence="2">The sequence shown here is derived from an EMBL/GenBank/DDBJ whole genome shotgun (WGS) entry which is preliminary data.</text>
</comment>
<organism evidence="2 3">
    <name type="scientific">Clathrus columnatus</name>
    <dbReference type="NCBI Taxonomy" id="1419009"/>
    <lineage>
        <taxon>Eukaryota</taxon>
        <taxon>Fungi</taxon>
        <taxon>Dikarya</taxon>
        <taxon>Basidiomycota</taxon>
        <taxon>Agaricomycotina</taxon>
        <taxon>Agaricomycetes</taxon>
        <taxon>Phallomycetidae</taxon>
        <taxon>Phallales</taxon>
        <taxon>Clathraceae</taxon>
        <taxon>Clathrus</taxon>
    </lineage>
</organism>
<protein>
    <submittedName>
        <fullName evidence="2">Uncharacterized protein</fullName>
    </submittedName>
</protein>
<evidence type="ECO:0000256" key="1">
    <source>
        <dbReference type="SAM" id="MobiDB-lite"/>
    </source>
</evidence>
<gene>
    <name evidence="2" type="ORF">Clacol_009679</name>
</gene>
<reference evidence="2" key="1">
    <citation type="submission" date="2021-10" db="EMBL/GenBank/DDBJ databases">
        <title>De novo Genome Assembly of Clathrus columnatus (Basidiomycota, Fungi) Using Illumina and Nanopore Sequence Data.</title>
        <authorList>
            <person name="Ogiso-Tanaka E."/>
            <person name="Itagaki H."/>
            <person name="Hosoya T."/>
            <person name="Hosaka K."/>
        </authorList>
    </citation>
    <scope>NUCLEOTIDE SEQUENCE</scope>
    <source>
        <strain evidence="2">MO-923</strain>
    </source>
</reference>
<proteinExistence type="predicted"/>
<evidence type="ECO:0000313" key="3">
    <source>
        <dbReference type="Proteomes" id="UP001050691"/>
    </source>
</evidence>
<dbReference type="AlphaFoldDB" id="A0AAV5ARU4"/>
<keyword evidence="3" id="KW-1185">Reference proteome</keyword>
<sequence>MFFGSSFNFRAHSQLLPDTPLLQTDFSSCSRETLWWQGELPHVPAFHLLSKHQPRHAPRTSYLVNKASDTSRISELGPVASSNESHEDNQSENSNMELDDGKIPKPIGEAGRPGRGGYNLDQAVGLNTKEFKKIKNYVYQQVAKHLDQKQCISKQERGAVRTVERQSILEFLVLDNYDKLWPVTDLIKLHLKYTAARCKRQKLVPCGS</sequence>
<accession>A0AAV5ARU4</accession>
<feature type="region of interest" description="Disordered" evidence="1">
    <location>
        <begin position="73"/>
        <end position="116"/>
    </location>
</feature>
<dbReference type="Proteomes" id="UP001050691">
    <property type="component" value="Unassembled WGS sequence"/>
</dbReference>